<keyword evidence="3" id="KW-1185">Reference proteome</keyword>
<gene>
    <name evidence="2" type="ORF">POTOM_042776</name>
</gene>
<sequence>MDGYIPHPPAQDSATEGYSAAAKGGLAVVLVMLLTIVVYVFFKRRNCSARARFEVDVEVPERSVHGGGLLLRRAFPSVFARLSPLVELLVAWIVSSFTAIPWFGGYVGNWFNGYVGVGRAMAELRWAVGSGRSPKATITGQCMPIQNAVAPLIQSRCANMF</sequence>
<reference evidence="2" key="1">
    <citation type="journal article" date="2020" name="bioRxiv">
        <title>Hybrid origin of Populus tomentosa Carr. identified through genome sequencing and phylogenomic analysis.</title>
        <authorList>
            <person name="An X."/>
            <person name="Gao K."/>
            <person name="Chen Z."/>
            <person name="Li J."/>
            <person name="Yang X."/>
            <person name="Yang X."/>
            <person name="Zhou J."/>
            <person name="Guo T."/>
            <person name="Zhao T."/>
            <person name="Huang S."/>
            <person name="Miao D."/>
            <person name="Khan W.U."/>
            <person name="Rao P."/>
            <person name="Ye M."/>
            <person name="Lei B."/>
            <person name="Liao W."/>
            <person name="Wang J."/>
            <person name="Ji L."/>
            <person name="Li Y."/>
            <person name="Guo B."/>
            <person name="Mustafa N.S."/>
            <person name="Li S."/>
            <person name="Yun Q."/>
            <person name="Keller S.R."/>
            <person name="Mao J."/>
            <person name="Zhang R."/>
            <person name="Strauss S.H."/>
        </authorList>
    </citation>
    <scope>NUCLEOTIDE SEQUENCE</scope>
    <source>
        <strain evidence="2">GM15</strain>
        <tissue evidence="2">Leaf</tissue>
    </source>
</reference>
<comment type="caution">
    <text evidence="2">The sequence shown here is derived from an EMBL/GenBank/DDBJ whole genome shotgun (WGS) entry which is preliminary data.</text>
</comment>
<feature type="transmembrane region" description="Helical" evidence="1">
    <location>
        <begin position="20"/>
        <end position="42"/>
    </location>
</feature>
<evidence type="ECO:0000256" key="1">
    <source>
        <dbReference type="SAM" id="Phobius"/>
    </source>
</evidence>
<feature type="transmembrane region" description="Helical" evidence="1">
    <location>
        <begin position="82"/>
        <end position="104"/>
    </location>
</feature>
<keyword evidence="1" id="KW-0472">Membrane</keyword>
<keyword evidence="1" id="KW-1133">Transmembrane helix</keyword>
<dbReference type="EMBL" id="JAAWWB010000024">
    <property type="protein sequence ID" value="KAG6752740.1"/>
    <property type="molecule type" value="Genomic_DNA"/>
</dbReference>
<keyword evidence="1" id="KW-0812">Transmembrane</keyword>
<accession>A0A8X7YX98</accession>
<organism evidence="2 3">
    <name type="scientific">Populus tomentosa</name>
    <name type="common">Chinese white poplar</name>
    <dbReference type="NCBI Taxonomy" id="118781"/>
    <lineage>
        <taxon>Eukaryota</taxon>
        <taxon>Viridiplantae</taxon>
        <taxon>Streptophyta</taxon>
        <taxon>Embryophyta</taxon>
        <taxon>Tracheophyta</taxon>
        <taxon>Spermatophyta</taxon>
        <taxon>Magnoliopsida</taxon>
        <taxon>eudicotyledons</taxon>
        <taxon>Gunneridae</taxon>
        <taxon>Pentapetalae</taxon>
        <taxon>rosids</taxon>
        <taxon>fabids</taxon>
        <taxon>Malpighiales</taxon>
        <taxon>Salicaceae</taxon>
        <taxon>Saliceae</taxon>
        <taxon>Populus</taxon>
    </lineage>
</organism>
<dbReference type="Proteomes" id="UP000886885">
    <property type="component" value="Chromosome 12D"/>
</dbReference>
<proteinExistence type="predicted"/>
<name>A0A8X7YX98_POPTO</name>
<evidence type="ECO:0000313" key="3">
    <source>
        <dbReference type="Proteomes" id="UP000886885"/>
    </source>
</evidence>
<evidence type="ECO:0000313" key="2">
    <source>
        <dbReference type="EMBL" id="KAG6752740.1"/>
    </source>
</evidence>
<dbReference type="AlphaFoldDB" id="A0A8X7YX98"/>
<protein>
    <submittedName>
        <fullName evidence="2">Uncharacterized protein</fullName>
    </submittedName>
</protein>